<keyword evidence="1" id="KW-0812">Transmembrane</keyword>
<keyword evidence="1" id="KW-1133">Transmembrane helix</keyword>
<sequence length="249" mass="27659">MGNLLKSEWFKLKNDQSFRVLAILLTTVALLFPLLEFDGNQPGLPTIRGYYLNTVLSVHTDIIKLIPSILAGFFITSEYSLGTMKSIVSSGNSRIRVYFAKLIMFSVGAVILSLILPLIMTGASAIYFGFNEMPSLTFYLQTVSLIAFYGAGFASIMMIFATIFTDSGKTIGFLLLLFLLVDWPLQVLAAKVPFFEPVIHNSVFRLVYDITNASQLNTSEWVTMTLVPLLTFLGSGLIGSILFYKKEIK</sequence>
<dbReference type="RefSeq" id="WP_075036994.1">
    <property type="nucleotide sequence ID" value="NZ_FOSB01000007.1"/>
</dbReference>
<protein>
    <submittedName>
        <fullName evidence="2">ABC-2 type transport system permease protein</fullName>
    </submittedName>
</protein>
<dbReference type="Pfam" id="PF12730">
    <property type="entry name" value="ABC2_membrane_4"/>
    <property type="match status" value="1"/>
</dbReference>
<keyword evidence="1" id="KW-0472">Membrane</keyword>
<dbReference type="AlphaFoldDB" id="A0A1I3WQ51"/>
<feature type="transmembrane region" description="Helical" evidence="1">
    <location>
        <begin position="102"/>
        <end position="130"/>
    </location>
</feature>
<feature type="transmembrane region" description="Helical" evidence="1">
    <location>
        <begin position="221"/>
        <end position="244"/>
    </location>
</feature>
<name>A0A1I3WQ51_HALDA</name>
<evidence type="ECO:0000313" key="3">
    <source>
        <dbReference type="Proteomes" id="UP000183557"/>
    </source>
</evidence>
<dbReference type="EMBL" id="FOSB01000007">
    <property type="protein sequence ID" value="SFK09309.1"/>
    <property type="molecule type" value="Genomic_DNA"/>
</dbReference>
<accession>A0A1I3WQ51</accession>
<dbReference type="OrthoDB" id="2388369at2"/>
<dbReference type="Proteomes" id="UP000183557">
    <property type="component" value="Unassembled WGS sequence"/>
</dbReference>
<evidence type="ECO:0000256" key="1">
    <source>
        <dbReference type="SAM" id="Phobius"/>
    </source>
</evidence>
<reference evidence="3" key="1">
    <citation type="submission" date="2016-10" db="EMBL/GenBank/DDBJ databases">
        <authorList>
            <person name="Varghese N."/>
            <person name="Submissions S."/>
        </authorList>
    </citation>
    <scope>NUCLEOTIDE SEQUENCE [LARGE SCALE GENOMIC DNA]</scope>
    <source>
        <strain evidence="3">CGMCC 1.3704</strain>
    </source>
</reference>
<organism evidence="2 3">
    <name type="scientific">Halobacillus dabanensis</name>
    <dbReference type="NCBI Taxonomy" id="240302"/>
    <lineage>
        <taxon>Bacteria</taxon>
        <taxon>Bacillati</taxon>
        <taxon>Bacillota</taxon>
        <taxon>Bacilli</taxon>
        <taxon>Bacillales</taxon>
        <taxon>Bacillaceae</taxon>
        <taxon>Halobacillus</taxon>
    </lineage>
</organism>
<feature type="transmembrane region" description="Helical" evidence="1">
    <location>
        <begin position="62"/>
        <end position="81"/>
    </location>
</feature>
<dbReference type="STRING" id="240302.BN982_00782"/>
<evidence type="ECO:0000313" key="2">
    <source>
        <dbReference type="EMBL" id="SFK09309.1"/>
    </source>
</evidence>
<feature type="transmembrane region" description="Helical" evidence="1">
    <location>
        <begin position="171"/>
        <end position="189"/>
    </location>
</feature>
<gene>
    <name evidence="2" type="ORF">SAMN04487936_10768</name>
</gene>
<proteinExistence type="predicted"/>
<feature type="transmembrane region" description="Helical" evidence="1">
    <location>
        <begin position="142"/>
        <end position="164"/>
    </location>
</feature>
<keyword evidence="3" id="KW-1185">Reference proteome</keyword>
<feature type="transmembrane region" description="Helical" evidence="1">
    <location>
        <begin position="18"/>
        <end position="35"/>
    </location>
</feature>